<dbReference type="STRING" id="1560201.NG42_04960"/>
<dbReference type="EMBL" id="JRXE01000005">
    <property type="protein sequence ID" value="KOC91592.1"/>
    <property type="molecule type" value="Genomic_DNA"/>
</dbReference>
<dbReference type="PANTHER" id="PTHR43680">
    <property type="entry name" value="NITRATE REDUCTASE MOLYBDENUM COFACTOR ASSEMBLY CHAPERONE"/>
    <property type="match status" value="1"/>
</dbReference>
<dbReference type="Gene3D" id="1.10.3480.10">
    <property type="entry name" value="TorD-like"/>
    <property type="match status" value="1"/>
</dbReference>
<dbReference type="GO" id="GO:0051082">
    <property type="term" value="F:unfolded protein binding"/>
    <property type="evidence" value="ECO:0007669"/>
    <property type="project" value="InterPro"/>
</dbReference>
<evidence type="ECO:0000313" key="3">
    <source>
        <dbReference type="EMBL" id="KOC94457.1"/>
    </source>
</evidence>
<dbReference type="PANTHER" id="PTHR43680:SF2">
    <property type="entry name" value="NITRATE REDUCTASE MOLYBDENUM COFACTOR ASSEMBLY CHAPERONE NARJ"/>
    <property type="match status" value="1"/>
</dbReference>
<protein>
    <submittedName>
        <fullName evidence="3">Nitrate reductase</fullName>
    </submittedName>
</protein>
<dbReference type="InterPro" id="IPR036411">
    <property type="entry name" value="TorD-like_sf"/>
</dbReference>
<dbReference type="AlphaFoldDB" id="A0A0L7TGH5"/>
<evidence type="ECO:0000313" key="4">
    <source>
        <dbReference type="Proteomes" id="UP000036851"/>
    </source>
</evidence>
<dbReference type="Proteomes" id="UP000037088">
    <property type="component" value="Unassembled WGS sequence"/>
</dbReference>
<evidence type="ECO:0000256" key="1">
    <source>
        <dbReference type="ARBA" id="ARBA00023063"/>
    </source>
</evidence>
<evidence type="ECO:0000313" key="2">
    <source>
        <dbReference type="EMBL" id="KOC91592.1"/>
    </source>
</evidence>
<dbReference type="NCBIfam" id="TIGR00684">
    <property type="entry name" value="narJ"/>
    <property type="match status" value="1"/>
</dbReference>
<dbReference type="EMBL" id="JRXF01000005">
    <property type="protein sequence ID" value="KOC94457.1"/>
    <property type="molecule type" value="Genomic_DNA"/>
</dbReference>
<dbReference type="RefSeq" id="WP_052898155.1">
    <property type="nucleotide sequence ID" value="NZ_JRXE01000005.1"/>
</dbReference>
<dbReference type="InterPro" id="IPR020945">
    <property type="entry name" value="DMSO/NO3_reduct_chaperone"/>
</dbReference>
<dbReference type="GO" id="GO:0042128">
    <property type="term" value="P:nitrate assimilation"/>
    <property type="evidence" value="ECO:0007669"/>
    <property type="project" value="UniProtKB-KW"/>
</dbReference>
<evidence type="ECO:0000313" key="5">
    <source>
        <dbReference type="Proteomes" id="UP000037088"/>
    </source>
</evidence>
<dbReference type="SUPFAM" id="SSF89155">
    <property type="entry name" value="TorD-like"/>
    <property type="match status" value="1"/>
</dbReference>
<proteinExistence type="predicted"/>
<organism evidence="3 4">
    <name type="scientific">Winslowiella iniecta</name>
    <dbReference type="NCBI Taxonomy" id="1560201"/>
    <lineage>
        <taxon>Bacteria</taxon>
        <taxon>Pseudomonadati</taxon>
        <taxon>Pseudomonadota</taxon>
        <taxon>Gammaproteobacteria</taxon>
        <taxon>Enterobacterales</taxon>
        <taxon>Erwiniaceae</taxon>
        <taxon>Winslowiella</taxon>
    </lineage>
</organism>
<dbReference type="GO" id="GO:0051131">
    <property type="term" value="P:chaperone-mediated protein complex assembly"/>
    <property type="evidence" value="ECO:0007669"/>
    <property type="project" value="InterPro"/>
</dbReference>
<accession>A0A0L7TGH5</accession>
<dbReference type="InterPro" id="IPR003765">
    <property type="entry name" value="NO3_reductase_chaperone_NarJ"/>
</dbReference>
<keyword evidence="1" id="KW-0534">Nitrate assimilation</keyword>
<gene>
    <name evidence="2" type="ORF">NG42_04960</name>
    <name evidence="3" type="ORF">NG43_04545</name>
</gene>
<dbReference type="Proteomes" id="UP000036851">
    <property type="component" value="Unassembled WGS sequence"/>
</dbReference>
<name>A0A0L7TGH5_9GAMM</name>
<comment type="caution">
    <text evidence="3">The sequence shown here is derived from an EMBL/GenBank/DDBJ whole genome shotgun (WGS) entry which is preliminary data.</text>
</comment>
<reference evidence="4 5" key="1">
    <citation type="journal article" date="2015" name="Int. J. Syst. Evol. Microbiol.">
        <title>Erwinia iniecta sp. nov., isolated from Russian wheat aphids (Diuraphis noxia).</title>
        <authorList>
            <person name="Campillo T."/>
            <person name="Luna E."/>
            <person name="Portier P."/>
            <person name="Fischer-Le Saux M."/>
            <person name="Lapitan N."/>
            <person name="Tisserat N.A."/>
            <person name="Leach J.E."/>
        </authorList>
    </citation>
    <scope>NUCLEOTIDE SEQUENCE [LARGE SCALE GENOMIC DNA]</scope>
    <source>
        <strain evidence="2 5">B120</strain>
        <strain evidence="3 4">B149</strain>
    </source>
</reference>
<sequence>MRSLLILSRLLDYPDDALWQAKEELLAAVDELAELNASQQAMLKRVIEWRISGRLLDAQADYGSLFDRGRSLSLLLFEHVHGESRDRGQAMVDLLDHYRQAGFDLNSNELPDHLPLFLEFLAQLSPEEATSWLESIAPILALLAARLHQRDSHYALLLELLTQLSGSDASSEHLQEKVEQEARDDTPAALDAVWEEEQVRFMATQQGDCGETRQHQQRFSGAVAPQYLNIAQAQPNYREGK</sequence>
<dbReference type="Pfam" id="PF02613">
    <property type="entry name" value="Nitrate_red_del"/>
    <property type="match status" value="1"/>
</dbReference>
<dbReference type="PATRIC" id="fig|1560201.3.peg.1069"/>
<keyword evidence="5" id="KW-1185">Reference proteome</keyword>
<dbReference type="GO" id="GO:0016530">
    <property type="term" value="F:metallochaperone activity"/>
    <property type="evidence" value="ECO:0007669"/>
    <property type="project" value="TreeGrafter"/>
</dbReference>
<dbReference type="OrthoDB" id="8478585at2"/>